<proteinExistence type="predicted"/>
<sequence>MASGGYDANQDYSSDCVDECLIEKLCASCIKKLIPRQTKVINELTKNVLCSNCRAVVVQDGFKNHDIILVKKTDYDSTGVDMKGLDKCMQHKKNVKFYCEDHDRLCCSGCVIAHRKCDNFNEINAFSVPNGKEKELQSALIKVKEDSISIKHKIKELKAEMSETIINLSLDIDEIKNKVLKRIDDDKRLFLQETESITAEKTVSLEKRTDEMLKIEKDMSEALELFSISIQKGTPQQQWIVARAVSEMLRNAQTVIEGQRRNPLSMQMHLCFSRELTQLLHTEQNRVRLHIEEECKRADCSGLSALMSTKLRDNNPNIADLSDQFRPTKLAEMFSELYDNQWTTAYTTVNKILYGAERETIDVLLDMFMITNVFCIAEMEESWHHLTRWFLVEEDKNDATVTKPLKDRRKRGILKHVKYFPQQIEQIVAFIGADYRVSHMLSNDDVKAYLLECARLCLLMAASDPPVFMECPGRPKLGLEERVLEVKQRKSSQGFSARQTERNTNGQTRASGTRIQFNKAIYKEYTSRGVFLDYVVWPVMYVNKGGDMLSRGVAQGTGERTLSLEKGSWIWWK</sequence>
<protein>
    <recommendedName>
        <fullName evidence="3">B box-type domain-containing protein</fullName>
    </recommendedName>
</protein>
<dbReference type="AlphaFoldDB" id="A0A9D4JE34"/>
<dbReference type="SUPFAM" id="SSF57845">
    <property type="entry name" value="B-box zinc-binding domain"/>
    <property type="match status" value="1"/>
</dbReference>
<evidence type="ECO:0008006" key="3">
    <source>
        <dbReference type="Google" id="ProtNLM"/>
    </source>
</evidence>
<gene>
    <name evidence="1" type="ORF">DPMN_134770</name>
</gene>
<dbReference type="EMBL" id="JAIWYP010000006">
    <property type="protein sequence ID" value="KAH3806449.1"/>
    <property type="molecule type" value="Genomic_DNA"/>
</dbReference>
<organism evidence="1 2">
    <name type="scientific">Dreissena polymorpha</name>
    <name type="common">Zebra mussel</name>
    <name type="synonym">Mytilus polymorpha</name>
    <dbReference type="NCBI Taxonomy" id="45954"/>
    <lineage>
        <taxon>Eukaryota</taxon>
        <taxon>Metazoa</taxon>
        <taxon>Spiralia</taxon>
        <taxon>Lophotrochozoa</taxon>
        <taxon>Mollusca</taxon>
        <taxon>Bivalvia</taxon>
        <taxon>Autobranchia</taxon>
        <taxon>Heteroconchia</taxon>
        <taxon>Euheterodonta</taxon>
        <taxon>Imparidentia</taxon>
        <taxon>Neoheterodontei</taxon>
        <taxon>Myida</taxon>
        <taxon>Dreissenoidea</taxon>
        <taxon>Dreissenidae</taxon>
        <taxon>Dreissena</taxon>
    </lineage>
</organism>
<keyword evidence="2" id="KW-1185">Reference proteome</keyword>
<accession>A0A9D4JE34</accession>
<dbReference type="Gene3D" id="3.30.160.60">
    <property type="entry name" value="Classic Zinc Finger"/>
    <property type="match status" value="1"/>
</dbReference>
<comment type="caution">
    <text evidence="1">The sequence shown here is derived from an EMBL/GenBank/DDBJ whole genome shotgun (WGS) entry which is preliminary data.</text>
</comment>
<reference evidence="1" key="2">
    <citation type="submission" date="2020-11" db="EMBL/GenBank/DDBJ databases">
        <authorList>
            <person name="McCartney M.A."/>
            <person name="Auch B."/>
            <person name="Kono T."/>
            <person name="Mallez S."/>
            <person name="Becker A."/>
            <person name="Gohl D.M."/>
            <person name="Silverstein K.A.T."/>
            <person name="Koren S."/>
            <person name="Bechman K.B."/>
            <person name="Herman A."/>
            <person name="Abrahante J.E."/>
            <person name="Garbe J."/>
        </authorList>
    </citation>
    <scope>NUCLEOTIDE SEQUENCE</scope>
    <source>
        <strain evidence="1">Duluth1</strain>
        <tissue evidence="1">Whole animal</tissue>
    </source>
</reference>
<reference evidence="1" key="1">
    <citation type="journal article" date="2019" name="bioRxiv">
        <title>The Genome of the Zebra Mussel, Dreissena polymorpha: A Resource for Invasive Species Research.</title>
        <authorList>
            <person name="McCartney M.A."/>
            <person name="Auch B."/>
            <person name="Kono T."/>
            <person name="Mallez S."/>
            <person name="Zhang Y."/>
            <person name="Obille A."/>
            <person name="Becker A."/>
            <person name="Abrahante J.E."/>
            <person name="Garbe J."/>
            <person name="Badalamenti J.P."/>
            <person name="Herman A."/>
            <person name="Mangelson H."/>
            <person name="Liachko I."/>
            <person name="Sullivan S."/>
            <person name="Sone E.D."/>
            <person name="Koren S."/>
            <person name="Silverstein K.A.T."/>
            <person name="Beckman K.B."/>
            <person name="Gohl D.M."/>
        </authorList>
    </citation>
    <scope>NUCLEOTIDE SEQUENCE</scope>
    <source>
        <strain evidence="1">Duluth1</strain>
        <tissue evidence="1">Whole animal</tissue>
    </source>
</reference>
<dbReference type="Proteomes" id="UP000828390">
    <property type="component" value="Unassembled WGS sequence"/>
</dbReference>
<evidence type="ECO:0000313" key="1">
    <source>
        <dbReference type="EMBL" id="KAH3806449.1"/>
    </source>
</evidence>
<name>A0A9D4JE34_DREPO</name>
<evidence type="ECO:0000313" key="2">
    <source>
        <dbReference type="Proteomes" id="UP000828390"/>
    </source>
</evidence>